<dbReference type="RefSeq" id="WP_009544707.1">
    <property type="nucleotide sequence ID" value="NC_010546.1"/>
</dbReference>
<organism evidence="2 3">
    <name type="scientific">Crocosphaera subtropica (strain ATCC 51142 / BH68)</name>
    <name type="common">Cyanothece sp. (strain ATCC 51142)</name>
    <dbReference type="NCBI Taxonomy" id="43989"/>
    <lineage>
        <taxon>Bacteria</taxon>
        <taxon>Bacillati</taxon>
        <taxon>Cyanobacteriota</taxon>
        <taxon>Cyanophyceae</taxon>
        <taxon>Oscillatoriophycideae</taxon>
        <taxon>Chroococcales</taxon>
        <taxon>Aphanothecaceae</taxon>
        <taxon>Crocosphaera</taxon>
        <taxon>Crocosphaera subtropica</taxon>
    </lineage>
</organism>
<dbReference type="AlphaFoldDB" id="B1WSG5"/>
<dbReference type="KEGG" id="cyt:cce_2603"/>
<dbReference type="HOGENOM" id="CLU_166669_0_0_3"/>
<gene>
    <name evidence="2" type="ordered locus">cce_2603</name>
</gene>
<sequence length="119" mass="13452">MKPKNLTFFIILCFLGWLTIANAKPSKVRSGNITITREDNGTIEIDTGKVRISSPRHPRESRIENNSLDNYDDFNSSMSEQNFQNSHCGTRSVQSSQQTNINGSRRTVTHTQISNHICP</sequence>
<dbReference type="STRING" id="43989.cce_2603"/>
<accession>B1WSG5</accession>
<dbReference type="OrthoDB" id="428502at2"/>
<evidence type="ECO:0000256" key="1">
    <source>
        <dbReference type="SAM" id="MobiDB-lite"/>
    </source>
</evidence>
<feature type="region of interest" description="Disordered" evidence="1">
    <location>
        <begin position="75"/>
        <end position="119"/>
    </location>
</feature>
<dbReference type="EMBL" id="CP000806">
    <property type="protein sequence ID" value="ACB51951.1"/>
    <property type="molecule type" value="Genomic_DNA"/>
</dbReference>
<keyword evidence="3" id="KW-1185">Reference proteome</keyword>
<protein>
    <submittedName>
        <fullName evidence="2">Uncharacterized protein</fullName>
    </submittedName>
</protein>
<dbReference type="Proteomes" id="UP000001203">
    <property type="component" value="Chromosome circular"/>
</dbReference>
<proteinExistence type="predicted"/>
<name>B1WSG5_CROS5</name>
<evidence type="ECO:0000313" key="2">
    <source>
        <dbReference type="EMBL" id="ACB51951.1"/>
    </source>
</evidence>
<reference evidence="2 3" key="1">
    <citation type="journal article" date="2008" name="Proc. Natl. Acad. Sci. U.S.A.">
        <title>The genome of Cyanothece 51142, a unicellular diazotrophic cyanobacterium important in the marine nitrogen cycle.</title>
        <authorList>
            <person name="Welsh E.A."/>
            <person name="Liberton M."/>
            <person name="Stoeckel J."/>
            <person name="Loh T."/>
            <person name="Elvitigala T."/>
            <person name="Wang C."/>
            <person name="Wollam A."/>
            <person name="Fulton R.S."/>
            <person name="Clifton S.W."/>
            <person name="Jacobs J.M."/>
            <person name="Aurora R."/>
            <person name="Ghosh B.K."/>
            <person name="Sherman L.A."/>
            <person name="Smith R.D."/>
            <person name="Wilson R.K."/>
            <person name="Pakrasi H.B."/>
        </authorList>
    </citation>
    <scope>NUCLEOTIDE SEQUENCE [LARGE SCALE GENOMIC DNA]</scope>
    <source>
        <strain evidence="3">ATCC 51142 / BH68</strain>
    </source>
</reference>
<dbReference type="eggNOG" id="ENOG50321D4">
    <property type="taxonomic scope" value="Bacteria"/>
</dbReference>
<evidence type="ECO:0000313" key="3">
    <source>
        <dbReference type="Proteomes" id="UP000001203"/>
    </source>
</evidence>